<dbReference type="AlphaFoldDB" id="A0A8H5GJE4"/>
<dbReference type="Proteomes" id="UP000559256">
    <property type="component" value="Unassembled WGS sequence"/>
</dbReference>
<name>A0A8H5GJE4_9AGAR</name>
<protein>
    <submittedName>
        <fullName evidence="2">Uncharacterized protein</fullName>
    </submittedName>
</protein>
<reference evidence="2 3" key="1">
    <citation type="journal article" date="2020" name="ISME J.">
        <title>Uncovering the hidden diversity of litter-decomposition mechanisms in mushroom-forming fungi.</title>
        <authorList>
            <person name="Floudas D."/>
            <person name="Bentzer J."/>
            <person name="Ahren D."/>
            <person name="Johansson T."/>
            <person name="Persson P."/>
            <person name="Tunlid A."/>
        </authorList>
    </citation>
    <scope>NUCLEOTIDE SEQUENCE [LARGE SCALE GENOMIC DNA]</scope>
    <source>
        <strain evidence="2 3">CBS 291.85</strain>
    </source>
</reference>
<proteinExistence type="predicted"/>
<comment type="caution">
    <text evidence="2">The sequence shown here is derived from an EMBL/GenBank/DDBJ whole genome shotgun (WGS) entry which is preliminary data.</text>
</comment>
<evidence type="ECO:0000256" key="1">
    <source>
        <dbReference type="SAM" id="MobiDB-lite"/>
    </source>
</evidence>
<evidence type="ECO:0000313" key="3">
    <source>
        <dbReference type="Proteomes" id="UP000559256"/>
    </source>
</evidence>
<gene>
    <name evidence="2" type="ORF">D9758_006675</name>
</gene>
<sequence>MDYFQVDVFQPIATPLQSPDPPLFIPPPFHNDTACQCTCGLCCCKSRVLSPPTPRAPPTPTVHLQDDVDAETIGPLSTTGGPSTVGIGPHVTNIDPFNFKSPSIPPTELSDDLNLVGLPPSGLSSPPPIPIPVHIDPIGDPAFAATATATPIQSSPNPNPFIPMPIPMPMSPVDSIHMSMLSPDFIPPLPTTPPPPPRPDFNTTLMDPPDFPPVHRKTMQVIMRIKPVFVDCLDELYDLLRKLDALPSPSPLPSSPNLNVFPSPFPNSFPPSPHSPAPMSPSPSAHSNQSHHTHHSNQTTQSKQAICMDLEDIITNLWFVLPPRHSCDDTLDCRHWHQRFIERMEQVAEKLVSFLDELRNPPELSKFSFRMDQYHRVLENNITPSSRLASNHETTGLWDTVMGYGVDMALWTGMRLWDIMRLGMKIETKTTEL</sequence>
<accession>A0A8H5GJE4</accession>
<dbReference type="PRINTS" id="PR01217">
    <property type="entry name" value="PRICHEXTENSN"/>
</dbReference>
<evidence type="ECO:0000313" key="2">
    <source>
        <dbReference type="EMBL" id="KAF5365982.1"/>
    </source>
</evidence>
<feature type="region of interest" description="Disordered" evidence="1">
    <location>
        <begin position="257"/>
        <end position="302"/>
    </location>
</feature>
<dbReference type="OrthoDB" id="10669637at2759"/>
<feature type="compositionally biased region" description="Pro residues" evidence="1">
    <location>
        <begin position="263"/>
        <end position="281"/>
    </location>
</feature>
<organism evidence="2 3">
    <name type="scientific">Tetrapyrgos nigripes</name>
    <dbReference type="NCBI Taxonomy" id="182062"/>
    <lineage>
        <taxon>Eukaryota</taxon>
        <taxon>Fungi</taxon>
        <taxon>Dikarya</taxon>
        <taxon>Basidiomycota</taxon>
        <taxon>Agaricomycotina</taxon>
        <taxon>Agaricomycetes</taxon>
        <taxon>Agaricomycetidae</taxon>
        <taxon>Agaricales</taxon>
        <taxon>Marasmiineae</taxon>
        <taxon>Marasmiaceae</taxon>
        <taxon>Tetrapyrgos</taxon>
    </lineage>
</organism>
<keyword evidence="3" id="KW-1185">Reference proteome</keyword>
<dbReference type="EMBL" id="JAACJM010000025">
    <property type="protein sequence ID" value="KAF5365982.1"/>
    <property type="molecule type" value="Genomic_DNA"/>
</dbReference>